<evidence type="ECO:0000256" key="7">
    <source>
        <dbReference type="ARBA" id="ARBA00022801"/>
    </source>
</evidence>
<dbReference type="GO" id="GO:0005634">
    <property type="term" value="C:nucleus"/>
    <property type="evidence" value="ECO:0007669"/>
    <property type="project" value="TreeGrafter"/>
</dbReference>
<evidence type="ECO:0000256" key="1">
    <source>
        <dbReference type="ARBA" id="ARBA00001947"/>
    </source>
</evidence>
<comment type="subunit">
    <text evidence="2">Homodimer.</text>
</comment>
<keyword evidence="3" id="KW-0819">tRNA processing</keyword>
<dbReference type="GO" id="GO:0046872">
    <property type="term" value="F:metal ion binding"/>
    <property type="evidence" value="ECO:0007669"/>
    <property type="project" value="UniProtKB-KW"/>
</dbReference>
<dbReference type="PANTHER" id="PTHR46018">
    <property type="entry name" value="ZINC PHOSPHODIESTERASE ELAC PROTEIN 1"/>
    <property type="match status" value="1"/>
</dbReference>
<dbReference type="AlphaFoldDB" id="A0A3R7C602"/>
<sequence>MLSFDIFLPRLIDCPGRHIREYRTGSCQGREFTCHNLTGGEMAQRLEREFTDQKVRGSNPTSVSRLPLSRLGQPGSIPALVLPAGGMADFVFLGTASGYPSPDRGASGLVLRNLQNGDHWLFDCGEGTQIQAQRSSNVRLGRISNIFISHLHGDHMYGLPGLLCTIDQKGTAGDIALPSSSGSPSEVVVNIYGPQGLRRYLRLALALSRSHMNYTYAVHELILRDEHRPAGWEDWCSLEADPVRDPPLHCERPGRDIHADSDGFWYNINRPDDMGISVHSMALSHTIPSLGWLIVHPPKPPALCVETARMLGGEPVVVNGQTVYPDQVLKTAVRGHRIAIMGDSYDSSELERLLLRLADKRKISQATLDVLVHEATLQDSMREEARTKGHSTPTPVVQLAAQLKARLLILTHFSHRYTPIGRPDTMQGNGTAKSNEKGKPSLQILLEDAKSVPFDGDVILADDLALLPIPAVSMSEVISA</sequence>
<evidence type="ECO:0000256" key="2">
    <source>
        <dbReference type="ARBA" id="ARBA00011738"/>
    </source>
</evidence>
<dbReference type="EMBL" id="NIRI02000042">
    <property type="protein sequence ID" value="KAG5446976.1"/>
    <property type="molecule type" value="Genomic_DNA"/>
</dbReference>
<evidence type="ECO:0000256" key="5">
    <source>
        <dbReference type="ARBA" id="ARBA00022723"/>
    </source>
</evidence>
<keyword evidence="8" id="KW-0862">Zinc</keyword>
<dbReference type="PANTHER" id="PTHR46018:SF2">
    <property type="entry name" value="ZINC PHOSPHODIESTERASE ELAC PROTEIN 1"/>
    <property type="match status" value="1"/>
</dbReference>
<keyword evidence="5" id="KW-0479">Metal-binding</keyword>
<accession>A0A3R7C602</accession>
<keyword evidence="6" id="KW-0255">Endonuclease</keyword>
<reference evidence="9 10" key="1">
    <citation type="journal article" date="2018" name="Biotechnol. Adv.">
        <title>Improved genomic resources and new bioinformatic workflow for the carcinogenic parasite Clonorchis sinensis: Biotechnological implications.</title>
        <authorList>
            <person name="Wang D."/>
            <person name="Korhonen P.K."/>
            <person name="Gasser R.B."/>
            <person name="Young N.D."/>
        </authorList>
    </citation>
    <scope>NUCLEOTIDE SEQUENCE [LARGE SCALE GENOMIC DNA]</scope>
    <source>
        <strain evidence="9">Cs-k2</strain>
    </source>
</reference>
<dbReference type="SUPFAM" id="SSF56281">
    <property type="entry name" value="Metallo-hydrolase/oxidoreductase"/>
    <property type="match status" value="1"/>
</dbReference>
<evidence type="ECO:0000313" key="10">
    <source>
        <dbReference type="Proteomes" id="UP000286415"/>
    </source>
</evidence>
<proteinExistence type="inferred from homology"/>
<reference evidence="9 10" key="2">
    <citation type="journal article" date="2021" name="Genomics">
        <title>High-quality reference genome for Clonorchis sinensis.</title>
        <authorList>
            <person name="Young N.D."/>
            <person name="Stroehlein A.J."/>
            <person name="Kinkar L."/>
            <person name="Wang T."/>
            <person name="Sohn W.M."/>
            <person name="Chang B.C.H."/>
            <person name="Kaur P."/>
            <person name="Weisz D."/>
            <person name="Dudchenko O."/>
            <person name="Aiden E.L."/>
            <person name="Korhonen P.K."/>
            <person name="Gasser R.B."/>
        </authorList>
    </citation>
    <scope>NUCLEOTIDE SEQUENCE [LARGE SCALE GENOMIC DNA]</scope>
    <source>
        <strain evidence="9">Cs-k2</strain>
    </source>
</reference>
<dbReference type="STRING" id="79923.A0A3R7C602"/>
<dbReference type="InParanoid" id="A0A3R7C602"/>
<comment type="cofactor">
    <cofactor evidence="1">
        <name>Zn(2+)</name>
        <dbReference type="ChEBI" id="CHEBI:29105"/>
    </cofactor>
</comment>
<dbReference type="OrthoDB" id="527344at2759"/>
<keyword evidence="7" id="KW-0378">Hydrolase</keyword>
<dbReference type="InterPro" id="IPR013471">
    <property type="entry name" value="RNase_Z/BN"/>
</dbReference>
<keyword evidence="10" id="KW-1185">Reference proteome</keyword>
<evidence type="ECO:0000256" key="6">
    <source>
        <dbReference type="ARBA" id="ARBA00022759"/>
    </source>
</evidence>
<evidence type="ECO:0000256" key="8">
    <source>
        <dbReference type="ARBA" id="ARBA00022833"/>
    </source>
</evidence>
<dbReference type="HAMAP" id="MF_01818">
    <property type="entry name" value="RNase_Z_BN"/>
    <property type="match status" value="1"/>
</dbReference>
<dbReference type="CDD" id="cd07717">
    <property type="entry name" value="RNaseZ_ZiPD-like_MBL-fold"/>
    <property type="match status" value="1"/>
</dbReference>
<comment type="caution">
    <text evidence="9">The sequence shown here is derived from an EMBL/GenBank/DDBJ whole genome shotgun (WGS) entry which is preliminary data.</text>
</comment>
<gene>
    <name evidence="9" type="ORF">CSKR_107008</name>
</gene>
<evidence type="ECO:0000313" key="9">
    <source>
        <dbReference type="EMBL" id="KAG5446976.1"/>
    </source>
</evidence>
<dbReference type="Proteomes" id="UP000286415">
    <property type="component" value="Unassembled WGS sequence"/>
</dbReference>
<keyword evidence="4" id="KW-0540">Nuclease</keyword>
<evidence type="ECO:0000256" key="4">
    <source>
        <dbReference type="ARBA" id="ARBA00022722"/>
    </source>
</evidence>
<dbReference type="Gene3D" id="3.60.15.10">
    <property type="entry name" value="Ribonuclease Z/Hydroxyacylglutathione hydrolase-like"/>
    <property type="match status" value="1"/>
</dbReference>
<dbReference type="GO" id="GO:0042781">
    <property type="term" value="F:3'-tRNA processing endoribonuclease activity"/>
    <property type="evidence" value="ECO:0007669"/>
    <property type="project" value="TreeGrafter"/>
</dbReference>
<dbReference type="InterPro" id="IPR036866">
    <property type="entry name" value="RibonucZ/Hydroxyglut_hydro"/>
</dbReference>
<name>A0A3R7C602_CLOSI</name>
<organism evidence="9 10">
    <name type="scientific">Clonorchis sinensis</name>
    <name type="common">Chinese liver fluke</name>
    <dbReference type="NCBI Taxonomy" id="79923"/>
    <lineage>
        <taxon>Eukaryota</taxon>
        <taxon>Metazoa</taxon>
        <taxon>Spiralia</taxon>
        <taxon>Lophotrochozoa</taxon>
        <taxon>Platyhelminthes</taxon>
        <taxon>Trematoda</taxon>
        <taxon>Digenea</taxon>
        <taxon>Opisthorchiida</taxon>
        <taxon>Opisthorchiata</taxon>
        <taxon>Opisthorchiidae</taxon>
        <taxon>Clonorchis</taxon>
    </lineage>
</organism>
<dbReference type="Pfam" id="PF23023">
    <property type="entry name" value="Anti-Pycsar_Apyc1"/>
    <property type="match status" value="1"/>
</dbReference>
<protein>
    <submittedName>
        <fullName evidence="9">Zinc phosphodiesterase ELAC protein 1</fullName>
    </submittedName>
</protein>
<evidence type="ECO:0000256" key="3">
    <source>
        <dbReference type="ARBA" id="ARBA00022694"/>
    </source>
</evidence>